<dbReference type="REBASE" id="473119">
    <property type="entry name" value="S.HbaNS1ORF13765P"/>
</dbReference>
<dbReference type="Proteomes" id="UP000665020">
    <property type="component" value="Chromosome"/>
</dbReference>
<evidence type="ECO:0000256" key="2">
    <source>
        <dbReference type="PIRSR" id="PIRSR640198-2"/>
    </source>
</evidence>
<dbReference type="SUPFAM" id="SSF140931">
    <property type="entry name" value="Fic-like"/>
    <property type="match status" value="1"/>
</dbReference>
<evidence type="ECO:0000256" key="3">
    <source>
        <dbReference type="PIRSR" id="PIRSR640198-3"/>
    </source>
</evidence>
<keyword evidence="2" id="KW-0547">Nucleotide-binding</keyword>
<reference evidence="5" key="1">
    <citation type="submission" date="2019-12" db="EMBL/GenBank/DDBJ databases">
        <authorList>
            <person name="zhang j."/>
            <person name="sun C.M."/>
        </authorList>
    </citation>
    <scope>NUCLEOTIDE SEQUENCE</scope>
    <source>
        <strain evidence="5">NS-1</strain>
    </source>
</reference>
<protein>
    <submittedName>
        <fullName evidence="5">Fic family protein</fullName>
    </submittedName>
</protein>
<keyword evidence="6" id="KW-1185">Reference proteome</keyword>
<keyword evidence="2" id="KW-0067">ATP-binding</keyword>
<gene>
    <name evidence="5" type="ORF">GM661_13795</name>
</gene>
<accession>A0A8A7KFT9</accession>
<dbReference type="AlphaFoldDB" id="A0A8A7KFT9"/>
<dbReference type="Pfam" id="PF02661">
    <property type="entry name" value="Fic"/>
    <property type="match status" value="1"/>
</dbReference>
<evidence type="ECO:0000259" key="4">
    <source>
        <dbReference type="PROSITE" id="PS51459"/>
    </source>
</evidence>
<dbReference type="RefSeq" id="WP_230867362.1">
    <property type="nucleotide sequence ID" value="NZ_CP046640.1"/>
</dbReference>
<feature type="domain" description="Fido" evidence="4">
    <location>
        <begin position="92"/>
        <end position="229"/>
    </location>
</feature>
<dbReference type="InterPro" id="IPR036597">
    <property type="entry name" value="Fido-like_dom_sf"/>
</dbReference>
<feature type="site" description="Important for autoinhibition of adenylyltransferase activity" evidence="3">
    <location>
        <position position="42"/>
    </location>
</feature>
<feature type="binding site" evidence="2">
    <location>
        <begin position="207"/>
        <end position="208"/>
    </location>
    <ligand>
        <name>ATP</name>
        <dbReference type="ChEBI" id="CHEBI:30616"/>
    </ligand>
</feature>
<evidence type="ECO:0000256" key="1">
    <source>
        <dbReference type="PIRSR" id="PIRSR640198-1"/>
    </source>
</evidence>
<dbReference type="PROSITE" id="PS51459">
    <property type="entry name" value="FIDO"/>
    <property type="match status" value="1"/>
</dbReference>
<name>A0A8A7KFT9_9FIRM</name>
<organism evidence="5 6">
    <name type="scientific">Iocasia fonsfrigidae</name>
    <dbReference type="NCBI Taxonomy" id="2682810"/>
    <lineage>
        <taxon>Bacteria</taxon>
        <taxon>Bacillati</taxon>
        <taxon>Bacillota</taxon>
        <taxon>Clostridia</taxon>
        <taxon>Halanaerobiales</taxon>
        <taxon>Halanaerobiaceae</taxon>
        <taxon>Iocasia</taxon>
    </lineage>
</organism>
<dbReference type="GO" id="GO:0005524">
    <property type="term" value="F:ATP binding"/>
    <property type="evidence" value="ECO:0007669"/>
    <property type="project" value="UniProtKB-KW"/>
</dbReference>
<dbReference type="PANTHER" id="PTHR13504">
    <property type="entry name" value="FIDO DOMAIN-CONTAINING PROTEIN DDB_G0283145"/>
    <property type="match status" value="1"/>
</dbReference>
<proteinExistence type="predicted"/>
<feature type="binding site" evidence="2">
    <location>
        <begin position="175"/>
        <end position="182"/>
    </location>
    <ligand>
        <name>ATP</name>
        <dbReference type="ChEBI" id="CHEBI:30616"/>
    </ligand>
</feature>
<dbReference type="EMBL" id="CP046640">
    <property type="protein sequence ID" value="QTL98955.1"/>
    <property type="molecule type" value="Genomic_DNA"/>
</dbReference>
<dbReference type="Gene3D" id="1.10.3290.10">
    <property type="entry name" value="Fido-like domain"/>
    <property type="match status" value="1"/>
</dbReference>
<evidence type="ECO:0000313" key="6">
    <source>
        <dbReference type="Proteomes" id="UP000665020"/>
    </source>
</evidence>
<dbReference type="InterPro" id="IPR040198">
    <property type="entry name" value="Fido_containing"/>
</dbReference>
<dbReference type="PANTHER" id="PTHR13504:SF38">
    <property type="entry name" value="FIDO DOMAIN-CONTAINING PROTEIN"/>
    <property type="match status" value="1"/>
</dbReference>
<evidence type="ECO:0000313" key="5">
    <source>
        <dbReference type="EMBL" id="QTL98955.1"/>
    </source>
</evidence>
<dbReference type="InterPro" id="IPR003812">
    <property type="entry name" value="Fido"/>
</dbReference>
<sequence length="243" mass="28269">MFEVIDKKKNKIEKKRPLPKNTLKSLREKLFLEWTYNSNAIEGNTLTLSETKVVLEDGITVGGKTLKEHLEVINHKEAILYMEDIINNNEKLSERQIKNIHNLILKGIDDDNAGRYRKEKVVISGAEHIPPDPIRVQEQMEKLIEWYYGKGKELHPVERAAVLHTDFVKIHPFIDGNGRTARVLLNFELMRNGYPIIIVRNEDRVKYYETLDKAHTTGDYSGFIKLIVEALNRSLDLYLKLIY</sequence>
<dbReference type="KEGG" id="ifn:GM661_13795"/>
<feature type="active site" evidence="1">
    <location>
        <position position="171"/>
    </location>
</feature>